<evidence type="ECO:0000313" key="2">
    <source>
        <dbReference type="EMBL" id="KAJ5198988.1"/>
    </source>
</evidence>
<protein>
    <submittedName>
        <fullName evidence="2">Uncharacterized protein</fullName>
    </submittedName>
</protein>
<feature type="region of interest" description="Disordered" evidence="1">
    <location>
        <begin position="1"/>
        <end position="29"/>
    </location>
</feature>
<evidence type="ECO:0000256" key="1">
    <source>
        <dbReference type="SAM" id="MobiDB-lite"/>
    </source>
</evidence>
<proteinExistence type="predicted"/>
<dbReference type="AlphaFoldDB" id="A0A9W9JL79"/>
<feature type="compositionally biased region" description="Polar residues" evidence="1">
    <location>
        <begin position="1"/>
        <end position="18"/>
    </location>
</feature>
<dbReference type="OrthoDB" id="4369595at2759"/>
<name>A0A9W9JL79_9EURO</name>
<reference evidence="2" key="1">
    <citation type="submission" date="2022-11" db="EMBL/GenBank/DDBJ databases">
        <authorList>
            <person name="Petersen C."/>
        </authorList>
    </citation>
    <scope>NUCLEOTIDE SEQUENCE</scope>
    <source>
        <strain evidence="2">IBT 16849</strain>
    </source>
</reference>
<dbReference type="Proteomes" id="UP001150879">
    <property type="component" value="Unassembled WGS sequence"/>
</dbReference>
<evidence type="ECO:0000313" key="3">
    <source>
        <dbReference type="Proteomes" id="UP001150879"/>
    </source>
</evidence>
<comment type="caution">
    <text evidence="2">The sequence shown here is derived from an EMBL/GenBank/DDBJ whole genome shotgun (WGS) entry which is preliminary data.</text>
</comment>
<keyword evidence="3" id="KW-1185">Reference proteome</keyword>
<reference evidence="2" key="2">
    <citation type="journal article" date="2023" name="IMA Fungus">
        <title>Comparative genomic study of the Penicillium genus elucidates a diverse pangenome and 15 lateral gene transfer events.</title>
        <authorList>
            <person name="Petersen C."/>
            <person name="Sorensen T."/>
            <person name="Nielsen M.R."/>
            <person name="Sondergaard T.E."/>
            <person name="Sorensen J.L."/>
            <person name="Fitzpatrick D.A."/>
            <person name="Frisvad J.C."/>
            <person name="Nielsen K.L."/>
        </authorList>
    </citation>
    <scope>NUCLEOTIDE SEQUENCE</scope>
    <source>
        <strain evidence="2">IBT 16849</strain>
    </source>
</reference>
<organism evidence="2 3">
    <name type="scientific">Penicillium cf. griseofulvum</name>
    <dbReference type="NCBI Taxonomy" id="2972120"/>
    <lineage>
        <taxon>Eukaryota</taxon>
        <taxon>Fungi</taxon>
        <taxon>Dikarya</taxon>
        <taxon>Ascomycota</taxon>
        <taxon>Pezizomycotina</taxon>
        <taxon>Eurotiomycetes</taxon>
        <taxon>Eurotiomycetidae</taxon>
        <taxon>Eurotiales</taxon>
        <taxon>Aspergillaceae</taxon>
        <taxon>Penicillium</taxon>
    </lineage>
</organism>
<sequence>MSTYDVPSTMTNKFSNTETDSEEHDSTFSHGCHLTQPNDSFYADPTSSPLISRARSTLVPSQGAISLLTLAPNYLSTGTPRLVPEWRRCCECSNLVNPSLAPEKCPICSHPACDFCSKENVP</sequence>
<dbReference type="CDD" id="cd00350">
    <property type="entry name" value="rubredoxin_like"/>
    <property type="match status" value="1"/>
</dbReference>
<accession>A0A9W9JL79</accession>
<gene>
    <name evidence="2" type="ORF">N7472_004192</name>
</gene>
<dbReference type="EMBL" id="JAPQKP010000003">
    <property type="protein sequence ID" value="KAJ5198988.1"/>
    <property type="molecule type" value="Genomic_DNA"/>
</dbReference>